<dbReference type="Pfam" id="PF19952">
    <property type="entry name" value="DUF6414"/>
    <property type="match status" value="1"/>
</dbReference>
<sequence length="237" mass="27051">MKKIVYFDEQSASDYIDISLGGKKILTTSELVEKHKSLDANVGSALKAKFNWIPFLSSESNASAQTKFNYLSDKIINSTISNTILTDFINKTQDDEKIIKFENCTLSAYPNSLTFFKLFTPYVIISKDNDEKIDVTKLDDALEKGKGYYELIAKSKNIQNILRFNIKAFRNNYNLSDLLKMNLNYNAIFVGTYKISNLDMNKEFNINNKEFSLSDLEEETQEGEELNVYDVILAGVL</sequence>
<evidence type="ECO:0000313" key="1">
    <source>
        <dbReference type="EMBL" id="MCW7526612.1"/>
    </source>
</evidence>
<dbReference type="EMBL" id="JAMQPM010000003">
    <property type="protein sequence ID" value="MCW7526612.1"/>
    <property type="molecule type" value="Genomic_DNA"/>
</dbReference>
<accession>A0AAW5VCD1</accession>
<dbReference type="RefSeq" id="WP_265351912.1">
    <property type="nucleotide sequence ID" value="NZ_JAMQPL010000003.1"/>
</dbReference>
<evidence type="ECO:0000313" key="4">
    <source>
        <dbReference type="Proteomes" id="UP001208912"/>
    </source>
</evidence>
<reference evidence="2 4" key="1">
    <citation type="submission" date="2022-06" db="EMBL/GenBank/DDBJ databases">
        <title>Leptospira isolates from biofilms formed at urban environments.</title>
        <authorList>
            <person name="Ribeiro P.S."/>
            <person name="Sousa T."/>
            <person name="Carvalho N."/>
            <person name="Aburjaile F."/>
            <person name="Neves F."/>
            <person name="Oliveira D."/>
            <person name="Blanco L."/>
            <person name="Lima J."/>
            <person name="Costa F."/>
            <person name="Brenig B."/>
            <person name="Soares S."/>
            <person name="Ramos R."/>
            <person name="Goes-Neto A."/>
            <person name="Matiuzzi M."/>
            <person name="Azevedo V."/>
            <person name="Ristow P."/>
        </authorList>
    </citation>
    <scope>NUCLEOTIDE SEQUENCE</scope>
    <source>
        <strain evidence="1 4">VSF19</strain>
        <strain evidence="2">VSF20</strain>
    </source>
</reference>
<dbReference type="AlphaFoldDB" id="A0AAW5VCD1"/>
<name>A0AAW5VCD1_9LEPT</name>
<evidence type="ECO:0000313" key="3">
    <source>
        <dbReference type="Proteomes" id="UP001208540"/>
    </source>
</evidence>
<keyword evidence="4" id="KW-1185">Reference proteome</keyword>
<dbReference type="InterPro" id="IPR045633">
    <property type="entry name" value="DUF6414"/>
</dbReference>
<comment type="caution">
    <text evidence="2">The sequence shown here is derived from an EMBL/GenBank/DDBJ whole genome shotgun (WGS) entry which is preliminary data.</text>
</comment>
<evidence type="ECO:0000313" key="2">
    <source>
        <dbReference type="EMBL" id="MCW7530544.1"/>
    </source>
</evidence>
<dbReference type="Proteomes" id="UP001208912">
    <property type="component" value="Unassembled WGS sequence"/>
</dbReference>
<dbReference type="EMBL" id="JAMQPL010000003">
    <property type="protein sequence ID" value="MCW7530544.1"/>
    <property type="molecule type" value="Genomic_DNA"/>
</dbReference>
<proteinExistence type="predicted"/>
<organism evidence="2 3">
    <name type="scientific">Leptospira soteropolitanensis</name>
    <dbReference type="NCBI Taxonomy" id="2950025"/>
    <lineage>
        <taxon>Bacteria</taxon>
        <taxon>Pseudomonadati</taxon>
        <taxon>Spirochaetota</taxon>
        <taxon>Spirochaetia</taxon>
        <taxon>Leptospirales</taxon>
        <taxon>Leptospiraceae</taxon>
        <taxon>Leptospira</taxon>
    </lineage>
</organism>
<gene>
    <name evidence="1" type="ORF">ND861_09670</name>
    <name evidence="2" type="ORF">ND862_09995</name>
</gene>
<protein>
    <submittedName>
        <fullName evidence="2">DUF6414 family protein</fullName>
    </submittedName>
</protein>
<dbReference type="Proteomes" id="UP001208540">
    <property type="component" value="Unassembled WGS sequence"/>
</dbReference>